<dbReference type="EMBL" id="FONW01000002">
    <property type="protein sequence ID" value="SFF08678.1"/>
    <property type="molecule type" value="Genomic_DNA"/>
</dbReference>
<dbReference type="Proteomes" id="UP000198964">
    <property type="component" value="Unassembled WGS sequence"/>
</dbReference>
<dbReference type="STRING" id="655355.SAMN05216283_102613"/>
<organism evidence="1 2">
    <name type="scientific">Sunxiuqinia elliptica</name>
    <dbReference type="NCBI Taxonomy" id="655355"/>
    <lineage>
        <taxon>Bacteria</taxon>
        <taxon>Pseudomonadati</taxon>
        <taxon>Bacteroidota</taxon>
        <taxon>Bacteroidia</taxon>
        <taxon>Marinilabiliales</taxon>
        <taxon>Prolixibacteraceae</taxon>
        <taxon>Sunxiuqinia</taxon>
    </lineage>
</organism>
<accession>A0A1I2FV31</accession>
<keyword evidence="2" id="KW-1185">Reference proteome</keyword>
<evidence type="ECO:0000313" key="1">
    <source>
        <dbReference type="EMBL" id="SFF08678.1"/>
    </source>
</evidence>
<dbReference type="RefSeq" id="WP_170846889.1">
    <property type="nucleotide sequence ID" value="NZ_FONW01000002.1"/>
</dbReference>
<gene>
    <name evidence="1" type="ORF">SAMN05216283_102613</name>
</gene>
<protein>
    <submittedName>
        <fullName evidence="1">Uncharacterized protein</fullName>
    </submittedName>
</protein>
<proteinExistence type="predicted"/>
<reference evidence="1 2" key="1">
    <citation type="submission" date="2016-10" db="EMBL/GenBank/DDBJ databases">
        <authorList>
            <person name="de Groot N.N."/>
        </authorList>
    </citation>
    <scope>NUCLEOTIDE SEQUENCE [LARGE SCALE GENOMIC DNA]</scope>
    <source>
        <strain evidence="1 2">CGMCC 1.9156</strain>
    </source>
</reference>
<evidence type="ECO:0000313" key="2">
    <source>
        <dbReference type="Proteomes" id="UP000198964"/>
    </source>
</evidence>
<sequence>MEFIILIAILIFVGGITYILKNGFNELLKGLESLDERLKRIEENRDSK</sequence>
<dbReference type="AlphaFoldDB" id="A0A1I2FV31"/>
<name>A0A1I2FV31_9BACT</name>